<proteinExistence type="predicted"/>
<evidence type="ECO:0000256" key="10">
    <source>
        <dbReference type="SAM" id="Phobius"/>
    </source>
</evidence>
<keyword evidence="7" id="KW-0067">ATP-binding</keyword>
<dbReference type="PANTHER" id="PTHR24421">
    <property type="entry name" value="NITRATE/NITRITE SENSOR PROTEIN NARX-RELATED"/>
    <property type="match status" value="1"/>
</dbReference>
<dbReference type="Pfam" id="PF07730">
    <property type="entry name" value="HisKA_3"/>
    <property type="match status" value="1"/>
</dbReference>
<dbReference type="Gene3D" id="3.30.565.10">
    <property type="entry name" value="Histidine kinase-like ATPase, C-terminal domain"/>
    <property type="match status" value="1"/>
</dbReference>
<dbReference type="InterPro" id="IPR005467">
    <property type="entry name" value="His_kinase_dom"/>
</dbReference>
<sequence>MRKINNRALWGFVFSLLCGFIFNHASARPPYAWQNDSLRSIMASSQQDSNTVIAYYKYANQFVYNAPDSAIFFLSKGKTLAKKLGFKKGEGIWASYYIDVLNNKGAFQEALAVAEDALSIFLSLHDEQQAIVAYNNVGNEHQKLGNLQAAVENYLKAIALSDKLKDRPHARILYNNVASVFLSLDEYDKSLLYAKKGYEVAVQLKDTFGLASSLVNVGFAQARTGQTTQAVLTFRNVVTLGHILDDNTLVLDGLINIASIEADMLQRLDVAQQIYGKILAITDTFPSAEHRLYGLLGTGQTLHKLKRYREADQYIMESIALAKKMHASYELKDAFLTASENKEALAEPLAALGFRKEYEQVKDSLLSIDTRQNVHQLEIQYATARKDKDLAQKQLELTKMDLQIQAKNKWLTIALLALSFLVIIAIIIVGKFRDRQRLHLEKLQTIRKQREVQVLEAIVQGEERERSRISKDLHDGVGGLLSAVKMHFSAVKHEMPLLKSVGGYTHAMRLLDEAVQEIRKTAHNLMPETLSRYGLTEALHRFCKNVSHGQTLQITFFAANNLVRFNPNFELSIYRVVQELVNNIVKHAHASQALVQLSLHGSLLSITVEDDGIGYEDDAAKNGMGLQSLQARMKALQGSVVVETALGVGTTVHIEFDIDKLEGWVFVPSSQLN</sequence>
<dbReference type="SMART" id="SM00028">
    <property type="entry name" value="TPR"/>
    <property type="match status" value="4"/>
</dbReference>
<dbReference type="InterPro" id="IPR011990">
    <property type="entry name" value="TPR-like_helical_dom_sf"/>
</dbReference>
<keyword evidence="8" id="KW-0902">Two-component regulatory system</keyword>
<dbReference type="InterPro" id="IPR019734">
    <property type="entry name" value="TPR_rpt"/>
</dbReference>
<evidence type="ECO:0000256" key="7">
    <source>
        <dbReference type="ARBA" id="ARBA00022840"/>
    </source>
</evidence>
<dbReference type="AlphaFoldDB" id="A0A327R2A3"/>
<keyword evidence="11" id="KW-0732">Signal</keyword>
<accession>A0A327R2A3</accession>
<dbReference type="InterPro" id="IPR036890">
    <property type="entry name" value="HATPase_C_sf"/>
</dbReference>
<dbReference type="GO" id="GO:0000155">
    <property type="term" value="F:phosphorelay sensor kinase activity"/>
    <property type="evidence" value="ECO:0007669"/>
    <property type="project" value="InterPro"/>
</dbReference>
<organism evidence="13 14">
    <name type="scientific">Chitinophaga skermanii</name>
    <dbReference type="NCBI Taxonomy" id="331697"/>
    <lineage>
        <taxon>Bacteria</taxon>
        <taxon>Pseudomonadati</taxon>
        <taxon>Bacteroidota</taxon>
        <taxon>Chitinophagia</taxon>
        <taxon>Chitinophagales</taxon>
        <taxon>Chitinophagaceae</taxon>
        <taxon>Chitinophaga</taxon>
    </lineage>
</organism>
<dbReference type="GO" id="GO:0005524">
    <property type="term" value="F:ATP binding"/>
    <property type="evidence" value="ECO:0007669"/>
    <property type="project" value="UniProtKB-KW"/>
</dbReference>
<dbReference type="PROSITE" id="PS50109">
    <property type="entry name" value="HIS_KIN"/>
    <property type="match status" value="1"/>
</dbReference>
<dbReference type="SUPFAM" id="SSF48452">
    <property type="entry name" value="TPR-like"/>
    <property type="match status" value="2"/>
</dbReference>
<dbReference type="SMART" id="SM00387">
    <property type="entry name" value="HATPase_c"/>
    <property type="match status" value="1"/>
</dbReference>
<dbReference type="GO" id="GO:0016020">
    <property type="term" value="C:membrane"/>
    <property type="evidence" value="ECO:0007669"/>
    <property type="project" value="InterPro"/>
</dbReference>
<evidence type="ECO:0000256" key="1">
    <source>
        <dbReference type="ARBA" id="ARBA00000085"/>
    </source>
</evidence>
<keyword evidence="3" id="KW-0597">Phosphoprotein</keyword>
<dbReference type="GO" id="GO:0046983">
    <property type="term" value="F:protein dimerization activity"/>
    <property type="evidence" value="ECO:0007669"/>
    <property type="project" value="InterPro"/>
</dbReference>
<name>A0A327R2A3_9BACT</name>
<dbReference type="Proteomes" id="UP000249547">
    <property type="component" value="Unassembled WGS sequence"/>
</dbReference>
<evidence type="ECO:0000256" key="11">
    <source>
        <dbReference type="SAM" id="SignalP"/>
    </source>
</evidence>
<dbReference type="Pfam" id="PF13181">
    <property type="entry name" value="TPR_8"/>
    <property type="match status" value="2"/>
</dbReference>
<comment type="caution">
    <text evidence="13">The sequence shown here is derived from an EMBL/GenBank/DDBJ whole genome shotgun (WGS) entry which is preliminary data.</text>
</comment>
<evidence type="ECO:0000259" key="12">
    <source>
        <dbReference type="PROSITE" id="PS50109"/>
    </source>
</evidence>
<dbReference type="Pfam" id="PF02518">
    <property type="entry name" value="HATPase_c"/>
    <property type="match status" value="1"/>
</dbReference>
<feature type="repeat" description="TPR" evidence="9">
    <location>
        <begin position="131"/>
        <end position="164"/>
    </location>
</feature>
<protein>
    <recommendedName>
        <fullName evidence="2">histidine kinase</fullName>
        <ecNumber evidence="2">2.7.13.3</ecNumber>
    </recommendedName>
</protein>
<dbReference type="Gene3D" id="1.20.5.1930">
    <property type="match status" value="1"/>
</dbReference>
<dbReference type="Gene3D" id="1.25.40.10">
    <property type="entry name" value="Tetratricopeptide repeat domain"/>
    <property type="match status" value="2"/>
</dbReference>
<dbReference type="InterPro" id="IPR003594">
    <property type="entry name" value="HATPase_dom"/>
</dbReference>
<dbReference type="EC" id="2.7.13.3" evidence="2"/>
<evidence type="ECO:0000256" key="2">
    <source>
        <dbReference type="ARBA" id="ARBA00012438"/>
    </source>
</evidence>
<evidence type="ECO:0000313" key="14">
    <source>
        <dbReference type="Proteomes" id="UP000249547"/>
    </source>
</evidence>
<dbReference type="OrthoDB" id="617348at2"/>
<keyword evidence="14" id="KW-1185">Reference proteome</keyword>
<reference evidence="13 14" key="1">
    <citation type="submission" date="2018-06" db="EMBL/GenBank/DDBJ databases">
        <title>Genomic Encyclopedia of Archaeal and Bacterial Type Strains, Phase II (KMG-II): from individual species to whole genera.</title>
        <authorList>
            <person name="Goeker M."/>
        </authorList>
    </citation>
    <scope>NUCLEOTIDE SEQUENCE [LARGE SCALE GENOMIC DNA]</scope>
    <source>
        <strain evidence="13 14">DSM 23857</strain>
    </source>
</reference>
<dbReference type="PANTHER" id="PTHR24421:SF10">
    <property type="entry name" value="NITRATE_NITRITE SENSOR PROTEIN NARQ"/>
    <property type="match status" value="1"/>
</dbReference>
<feature type="chain" id="PRO_5016415739" description="histidine kinase" evidence="11">
    <location>
        <begin position="28"/>
        <end position="673"/>
    </location>
</feature>
<dbReference type="EMBL" id="QLLL01000001">
    <property type="protein sequence ID" value="RAJ10761.1"/>
    <property type="molecule type" value="Genomic_DNA"/>
</dbReference>
<dbReference type="PROSITE" id="PS50005">
    <property type="entry name" value="TPR"/>
    <property type="match status" value="1"/>
</dbReference>
<keyword evidence="5" id="KW-0547">Nucleotide-binding</keyword>
<evidence type="ECO:0000256" key="5">
    <source>
        <dbReference type="ARBA" id="ARBA00022741"/>
    </source>
</evidence>
<gene>
    <name evidence="13" type="ORF">LX64_00368</name>
</gene>
<dbReference type="InterPro" id="IPR011712">
    <property type="entry name" value="Sig_transdc_His_kin_sub3_dim/P"/>
</dbReference>
<keyword evidence="10" id="KW-0812">Transmembrane</keyword>
<feature type="signal peptide" evidence="11">
    <location>
        <begin position="1"/>
        <end position="27"/>
    </location>
</feature>
<keyword evidence="4" id="KW-0808">Transferase</keyword>
<evidence type="ECO:0000256" key="8">
    <source>
        <dbReference type="ARBA" id="ARBA00023012"/>
    </source>
</evidence>
<evidence type="ECO:0000256" key="4">
    <source>
        <dbReference type="ARBA" id="ARBA00022679"/>
    </source>
</evidence>
<evidence type="ECO:0000256" key="6">
    <source>
        <dbReference type="ARBA" id="ARBA00022777"/>
    </source>
</evidence>
<dbReference type="CDD" id="cd16917">
    <property type="entry name" value="HATPase_UhpB-NarQ-NarX-like"/>
    <property type="match status" value="1"/>
</dbReference>
<evidence type="ECO:0000256" key="9">
    <source>
        <dbReference type="PROSITE-ProRule" id="PRU00339"/>
    </source>
</evidence>
<keyword evidence="10" id="KW-0472">Membrane</keyword>
<dbReference type="InterPro" id="IPR050482">
    <property type="entry name" value="Sensor_HK_TwoCompSys"/>
</dbReference>
<keyword evidence="6" id="KW-0418">Kinase</keyword>
<feature type="transmembrane region" description="Helical" evidence="10">
    <location>
        <begin position="410"/>
        <end position="430"/>
    </location>
</feature>
<comment type="catalytic activity">
    <reaction evidence="1">
        <text>ATP + protein L-histidine = ADP + protein N-phospho-L-histidine.</text>
        <dbReference type="EC" id="2.7.13.3"/>
    </reaction>
</comment>
<keyword evidence="10" id="KW-1133">Transmembrane helix</keyword>
<evidence type="ECO:0000256" key="3">
    <source>
        <dbReference type="ARBA" id="ARBA00022553"/>
    </source>
</evidence>
<evidence type="ECO:0000313" key="13">
    <source>
        <dbReference type="EMBL" id="RAJ10761.1"/>
    </source>
</evidence>
<dbReference type="SUPFAM" id="SSF55874">
    <property type="entry name" value="ATPase domain of HSP90 chaperone/DNA topoisomerase II/histidine kinase"/>
    <property type="match status" value="1"/>
</dbReference>
<dbReference type="RefSeq" id="WP_111595890.1">
    <property type="nucleotide sequence ID" value="NZ_QLLL01000001.1"/>
</dbReference>
<feature type="domain" description="Histidine kinase" evidence="12">
    <location>
        <begin position="573"/>
        <end position="660"/>
    </location>
</feature>
<keyword evidence="9" id="KW-0802">TPR repeat</keyword>